<accession>A0A1J7C817</accession>
<feature type="transmembrane region" description="Helical" evidence="1">
    <location>
        <begin position="39"/>
        <end position="60"/>
    </location>
</feature>
<evidence type="ECO:0000313" key="2">
    <source>
        <dbReference type="EMBL" id="OIV35786.1"/>
    </source>
</evidence>
<dbReference type="Pfam" id="PF19560">
    <property type="entry name" value="DUF6082"/>
    <property type="match status" value="1"/>
</dbReference>
<dbReference type="InterPro" id="IPR045728">
    <property type="entry name" value="DUF6082"/>
</dbReference>
<keyword evidence="1" id="KW-0472">Membrane</keyword>
<dbReference type="AlphaFoldDB" id="A0A1J7C817"/>
<dbReference type="Proteomes" id="UP000243342">
    <property type="component" value="Unassembled WGS sequence"/>
</dbReference>
<keyword evidence="1" id="KW-0812">Transmembrane</keyword>
<proteinExistence type="predicted"/>
<comment type="caution">
    <text evidence="2">The sequence shown here is derived from an EMBL/GenBank/DDBJ whole genome shotgun (WGS) entry which is preliminary data.</text>
</comment>
<organism evidence="2 3">
    <name type="scientific">Mangrovactinospora gilvigrisea</name>
    <dbReference type="NCBI Taxonomy" id="1428644"/>
    <lineage>
        <taxon>Bacteria</taxon>
        <taxon>Bacillati</taxon>
        <taxon>Actinomycetota</taxon>
        <taxon>Actinomycetes</taxon>
        <taxon>Kitasatosporales</taxon>
        <taxon>Streptomycetaceae</taxon>
        <taxon>Mangrovactinospora</taxon>
    </lineage>
</organism>
<keyword evidence="1" id="KW-1133">Transmembrane helix</keyword>
<protein>
    <submittedName>
        <fullName evidence="2">Uncharacterized protein</fullName>
    </submittedName>
</protein>
<sequence length="206" mass="23152">MATVGEATILGTEWLVDNAAFAHASEASLDRSGKVGQTFSAANAMFSGLALLAVATTVLMQRRELRMQRAELTHLRQHNGRSNHELHRTAEAMIRGNHFELIRLAIEHPHLADVWPAFRTAAPLSEERRAQFLYANLVLSHGAMALGSGQLSESELRAEIRHYFRSPVIVEFWRAVRLSRLSRPIIPESPFDRLMDLEFHRLPGSP</sequence>
<keyword evidence="3" id="KW-1185">Reference proteome</keyword>
<dbReference type="EMBL" id="MLCF01000130">
    <property type="protein sequence ID" value="OIV35786.1"/>
    <property type="molecule type" value="Genomic_DNA"/>
</dbReference>
<name>A0A1J7C817_9ACTN</name>
<evidence type="ECO:0000313" key="3">
    <source>
        <dbReference type="Proteomes" id="UP000243342"/>
    </source>
</evidence>
<gene>
    <name evidence="2" type="ORF">BIV57_19775</name>
</gene>
<reference evidence="2 3" key="1">
    <citation type="submission" date="2016-10" db="EMBL/GenBank/DDBJ databases">
        <title>Genome sequence of Streptomyces gilvigriseus MUSC 26.</title>
        <authorList>
            <person name="Lee L.-H."/>
            <person name="Ser H.-L."/>
        </authorList>
    </citation>
    <scope>NUCLEOTIDE SEQUENCE [LARGE SCALE GENOMIC DNA]</scope>
    <source>
        <strain evidence="2 3">MUSC 26</strain>
    </source>
</reference>
<evidence type="ECO:0000256" key="1">
    <source>
        <dbReference type="SAM" id="Phobius"/>
    </source>
</evidence>